<dbReference type="RefSeq" id="XP_065645039.1">
    <property type="nucleotide sequence ID" value="XM_065788967.1"/>
</dbReference>
<evidence type="ECO:0000256" key="12">
    <source>
        <dbReference type="ARBA" id="ARBA00044727"/>
    </source>
</evidence>
<feature type="transmembrane region" description="Helical" evidence="14">
    <location>
        <begin position="62"/>
        <end position="80"/>
    </location>
</feature>
<evidence type="ECO:0000256" key="9">
    <source>
        <dbReference type="ARBA" id="ARBA00022824"/>
    </source>
</evidence>
<evidence type="ECO:0000256" key="5">
    <source>
        <dbReference type="ARBA" id="ARBA00018512"/>
    </source>
</evidence>
<feature type="compositionally biased region" description="Basic and acidic residues" evidence="15">
    <location>
        <begin position="125"/>
        <end position="138"/>
    </location>
</feature>
<comment type="function">
    <text evidence="12">Dol-P-Glc:Glc(2)Man(9)GlcNAc(2)-PP-Dol alpha-1,2-glucosyltransferase that operates in the biosynthetic pathway of dolichol-linked oligosaccharides, the glycan precursors employed in protein asparagine (N)-glycosylation. The assembly of dolichol-linked oligosaccharides begins on the cytosolic side of the endoplasmic reticulum membrane and finishes in its lumen. The sequential addition of sugars to dolichol pyrophosphate produces dolichol-linked oligosaccharides containing fourteen sugars, including two GlcNAcs, nine mannoses and three glucoses. Once assembled, the oligosaccharide is transferred from the lipid to nascent proteins by oligosaccharyltransferases. In the lumen of the endoplasmic reticulum, adds the third and last glucose residue from dolichyl phosphate glucose (Dol-P-Glc) onto the lipid-linked oligosaccharide intermediate Glc(2)Man(9)GlcNAc(2)-PP-Dol to produce Glc(3)Man(9)GlcNAc(2)-PP-Dol.</text>
</comment>
<evidence type="ECO:0000256" key="7">
    <source>
        <dbReference type="ARBA" id="ARBA00022679"/>
    </source>
</evidence>
<evidence type="ECO:0000256" key="3">
    <source>
        <dbReference type="ARBA" id="ARBA00010600"/>
    </source>
</evidence>
<feature type="transmembrane region" description="Helical" evidence="14">
    <location>
        <begin position="452"/>
        <end position="474"/>
    </location>
</feature>
<reference evidence="16" key="1">
    <citation type="submission" date="2025-05" db="UniProtKB">
        <authorList>
            <consortium name="RefSeq"/>
        </authorList>
    </citation>
    <scope>NUCLEOTIDE SEQUENCE [LARGE SCALE GENOMIC DNA]</scope>
</reference>
<keyword evidence="16" id="KW-1185">Reference proteome</keyword>
<comment type="caution">
    <text evidence="14">Lacks conserved residue(s) required for the propagation of feature annotation.</text>
</comment>
<accession>A0ABM4B848</accession>
<evidence type="ECO:0000256" key="10">
    <source>
        <dbReference type="ARBA" id="ARBA00022989"/>
    </source>
</evidence>
<keyword evidence="10 14" id="KW-1133">Transmembrane helix</keyword>
<comment type="similarity">
    <text evidence="3 14">Belongs to the ALG10 glucosyltransferase family.</text>
</comment>
<evidence type="ECO:0000256" key="14">
    <source>
        <dbReference type="PIRNR" id="PIRNR028810"/>
    </source>
</evidence>
<evidence type="ECO:0000256" key="8">
    <source>
        <dbReference type="ARBA" id="ARBA00022692"/>
    </source>
</evidence>
<evidence type="ECO:0000313" key="17">
    <source>
        <dbReference type="RefSeq" id="XP_065645039.1"/>
    </source>
</evidence>
<feature type="transmembrane region" description="Helical" evidence="14">
    <location>
        <begin position="333"/>
        <end position="357"/>
    </location>
</feature>
<dbReference type="InterPro" id="IPR016900">
    <property type="entry name" value="Alg10"/>
</dbReference>
<keyword evidence="7" id="KW-0808">Transferase</keyword>
<dbReference type="PANTHER" id="PTHR12989:SF10">
    <property type="entry name" value="DOL-P-GLC:GLC(2)MAN(9)GLCNAC(2)-PP-DOL ALPHA-1,2-GLUCOSYLTRANSFERASE-RELATED"/>
    <property type="match status" value="1"/>
</dbReference>
<dbReference type="GeneID" id="100197595"/>
<feature type="transmembrane region" description="Helical" evidence="14">
    <location>
        <begin position="303"/>
        <end position="321"/>
    </location>
</feature>
<feature type="region of interest" description="Disordered" evidence="15">
    <location>
        <begin position="124"/>
        <end position="143"/>
    </location>
</feature>
<proteinExistence type="inferred from homology"/>
<dbReference type="PANTHER" id="PTHR12989">
    <property type="entry name" value="ALPHA-1,2-GLUCOSYLTRANSFERASE ALG10"/>
    <property type="match status" value="1"/>
</dbReference>
<feature type="transmembrane region" description="Helical" evidence="14">
    <location>
        <begin position="377"/>
        <end position="394"/>
    </location>
</feature>
<feature type="transmembrane region" description="Helical" evidence="14">
    <location>
        <begin position="168"/>
        <end position="192"/>
    </location>
</feature>
<gene>
    <name evidence="17" type="primary">LOC100197595</name>
</gene>
<comment type="subcellular location">
    <subcellularLocation>
        <location evidence="1">Endoplasmic reticulum membrane</location>
        <topology evidence="1">Multi-pass membrane protein</topology>
    </subcellularLocation>
</comment>
<feature type="transmembrane region" description="Helical" evidence="14">
    <location>
        <begin position="266"/>
        <end position="283"/>
    </location>
</feature>
<dbReference type="Pfam" id="PF04922">
    <property type="entry name" value="DIE2_ALG10"/>
    <property type="match status" value="1"/>
</dbReference>
<evidence type="ECO:0000256" key="1">
    <source>
        <dbReference type="ARBA" id="ARBA00004477"/>
    </source>
</evidence>
<protein>
    <recommendedName>
        <fullName evidence="5 14">Dol-P-Glc:Glc(2)Man(9)GlcNAc(2)-PP-Dol alpha-1,2-glucosyltransferase</fullName>
        <ecNumber evidence="4 14">2.4.1.256</ecNumber>
    </recommendedName>
</protein>
<feature type="transmembrane region" description="Helical" evidence="14">
    <location>
        <begin position="92"/>
        <end position="115"/>
    </location>
</feature>
<feature type="transmembrane region" description="Helical" evidence="14">
    <location>
        <begin position="406"/>
        <end position="424"/>
    </location>
</feature>
<evidence type="ECO:0000313" key="16">
    <source>
        <dbReference type="Proteomes" id="UP001652625"/>
    </source>
</evidence>
<dbReference type="EC" id="2.4.1.256" evidence="4 14"/>
<dbReference type="PIRSF" id="PIRSF028810">
    <property type="entry name" value="Alpha1_2_glucosyltferase_Alg10"/>
    <property type="match status" value="1"/>
</dbReference>
<feature type="transmembrane region" description="Helical" evidence="14">
    <location>
        <begin position="9"/>
        <end position="26"/>
    </location>
</feature>
<evidence type="ECO:0000256" key="15">
    <source>
        <dbReference type="SAM" id="MobiDB-lite"/>
    </source>
</evidence>
<keyword evidence="9" id="KW-0256">Endoplasmic reticulum</keyword>
<keyword evidence="6 14" id="KW-0328">Glycosyltransferase</keyword>
<evidence type="ECO:0000256" key="13">
    <source>
        <dbReference type="ARBA" id="ARBA00048064"/>
    </source>
</evidence>
<evidence type="ECO:0000256" key="2">
    <source>
        <dbReference type="ARBA" id="ARBA00004922"/>
    </source>
</evidence>
<comment type="catalytic activity">
    <reaction evidence="13">
        <text>an alpha-D-Glc-(1-&gt;3)-alpha-D-Glc-(1-&gt;3)-alpha-D-Man-(1-&gt;2)-alpha-D-Man-(1-&gt;2)-alpha-D-Man-(1-&gt;3)-[alpha-D-Man-(1-&gt;2)-alpha-D-Man-(1-&gt;3)-[alpha-D-Man-(1-&gt;2)-alpha-D-Man-(1-&gt;6)]-alpha-D-Man-(1-&gt;6)]-beta-D-Man-(1-&gt;4)-beta-D-GlcNAc-(1-&gt;4)-alpha-D-GlcNAc-diphospho-di-trans,poly-cis-dolichol + a di-trans,poly-cis-dolichyl beta-D-glucosyl phosphate = a alpha-D-Glc-(1-&gt;2)-alpha-D-Glc-(1-&gt;3)-alpha-D-Glc-(1-&gt;3)-alpha-D-Man-(1-&gt;2)-alpha-D-Man-(1-&gt;2)-alpha-D-Man-(1-&gt;3)-[alpha-D-Man-(1-&gt;2)-alpha-D-Man-(1-&gt;3)-[alpha-D-Man-(1-&gt;2)-alpha-D-Man-(1-&gt;6)]-alpha-D-Man-(1-&gt;6)]-beta-D-Man-(1-&gt;4)-beta-D-GlcNAc-(1-&gt;4)-alpha-D-GlcNAc-diphospho-di-trans,poly-cis-dolichol + a di-trans,poly-cis-dolichyl phosphate + H(+)</text>
        <dbReference type="Rhea" id="RHEA:29543"/>
        <dbReference type="Rhea" id="RHEA-COMP:19498"/>
        <dbReference type="Rhea" id="RHEA-COMP:19502"/>
        <dbReference type="Rhea" id="RHEA-COMP:19512"/>
        <dbReference type="Rhea" id="RHEA-COMP:19522"/>
        <dbReference type="ChEBI" id="CHEBI:15378"/>
        <dbReference type="ChEBI" id="CHEBI:57525"/>
        <dbReference type="ChEBI" id="CHEBI:57683"/>
        <dbReference type="ChEBI" id="CHEBI:132522"/>
        <dbReference type="ChEBI" id="CHEBI:132523"/>
        <dbReference type="EC" id="2.4.1.256"/>
    </reaction>
    <physiologicalReaction direction="left-to-right" evidence="13">
        <dbReference type="Rhea" id="RHEA:29544"/>
    </physiologicalReaction>
</comment>
<evidence type="ECO:0000256" key="11">
    <source>
        <dbReference type="ARBA" id="ARBA00023136"/>
    </source>
</evidence>
<comment type="pathway">
    <text evidence="2">Protein modification; protein glycosylation.</text>
</comment>
<sequence>MEELLFKRGVISLIFSVPTALIFIAVNKNEPNPYMDEIFHIPQAGNFCHGNFTHWDNKITTLPGLYITSQTILSIIAFLSNNSLVELCNVQWLRFTNIIFALCCFFVLKEIILVLNVSNMSAPPRTDKNKMASDDKKSSSNNAMEKSLSKEFNIKADAMALTLLNFPLLYFFSFFYYTDVGSTCFVLLSYLLSLKKYHFFSAVSGTVAIFFRQTNVVWIFFVFANSCLEFLSAQNLTESNDRGLLQALFDVILGGLNNFWKLLLTFYPYLSVFVGFVVFVYKNNGLVVGDRTNHEVSLNFPQILYFSIFVMFFSCHLLTRYKQFVVSIKKRNIWFCILTFVAMFLMVHHFTMAHRYLLADNRHYTFYVWRKIINRSWYSRYMLIPAYFLSWMIMYNEMSKSNKKIWIFLFILCASVVLIPQKLLEFRYYIVPYILFKLHLPVSSFKELALEYFMYLLVNGFTFYMFLFKPFSWVDHSLQRFMW</sequence>
<evidence type="ECO:0000256" key="6">
    <source>
        <dbReference type="ARBA" id="ARBA00022676"/>
    </source>
</evidence>
<organism evidence="16 17">
    <name type="scientific">Hydra vulgaris</name>
    <name type="common">Hydra</name>
    <name type="synonym">Hydra attenuata</name>
    <dbReference type="NCBI Taxonomy" id="6087"/>
    <lineage>
        <taxon>Eukaryota</taxon>
        <taxon>Metazoa</taxon>
        <taxon>Cnidaria</taxon>
        <taxon>Hydrozoa</taxon>
        <taxon>Hydroidolina</taxon>
        <taxon>Anthoathecata</taxon>
        <taxon>Aplanulata</taxon>
        <taxon>Hydridae</taxon>
        <taxon>Hydra</taxon>
    </lineage>
</organism>
<evidence type="ECO:0000256" key="4">
    <source>
        <dbReference type="ARBA" id="ARBA00011967"/>
    </source>
</evidence>
<reference evidence="17" key="2">
    <citation type="submission" date="2025-08" db="UniProtKB">
        <authorList>
            <consortium name="RefSeq"/>
        </authorList>
    </citation>
    <scope>IDENTIFICATION</scope>
</reference>
<keyword evidence="11 14" id="KW-0472">Membrane</keyword>
<name>A0ABM4B848_HYDVU</name>
<dbReference type="Proteomes" id="UP001652625">
    <property type="component" value="Chromosome 01"/>
</dbReference>
<keyword evidence="8 14" id="KW-0812">Transmembrane</keyword>